<evidence type="ECO:0000256" key="4">
    <source>
        <dbReference type="ARBA" id="ARBA00022692"/>
    </source>
</evidence>
<name>A0A2T5FTT0_9SPHN</name>
<evidence type="ECO:0000256" key="5">
    <source>
        <dbReference type="ARBA" id="ARBA00022741"/>
    </source>
</evidence>
<evidence type="ECO:0000256" key="10">
    <source>
        <dbReference type="SAM" id="Phobius"/>
    </source>
</evidence>
<dbReference type="InterPro" id="IPR011527">
    <property type="entry name" value="ABC1_TM_dom"/>
</dbReference>
<dbReference type="GO" id="GO:0005886">
    <property type="term" value="C:plasma membrane"/>
    <property type="evidence" value="ECO:0007669"/>
    <property type="project" value="UniProtKB-SubCell"/>
</dbReference>
<dbReference type="PANTHER" id="PTHR43394:SF1">
    <property type="entry name" value="ATP-BINDING CASSETTE SUB-FAMILY B MEMBER 10, MITOCHONDRIAL"/>
    <property type="match status" value="1"/>
</dbReference>
<evidence type="ECO:0000256" key="7">
    <source>
        <dbReference type="ARBA" id="ARBA00022840"/>
    </source>
</evidence>
<feature type="domain" description="ABC transmembrane type-1" evidence="12">
    <location>
        <begin position="208"/>
        <end position="486"/>
    </location>
</feature>
<dbReference type="FunFam" id="3.40.50.300:FF:000299">
    <property type="entry name" value="ABC transporter ATP-binding protein/permease"/>
    <property type="match status" value="1"/>
</dbReference>
<dbReference type="EMBL" id="NWBU01000018">
    <property type="protein sequence ID" value="PTQ07464.1"/>
    <property type="molecule type" value="Genomic_DNA"/>
</dbReference>
<keyword evidence="3" id="KW-1003">Cell membrane</keyword>
<dbReference type="PANTHER" id="PTHR43394">
    <property type="entry name" value="ATP-DEPENDENT PERMEASE MDL1, MITOCHONDRIAL"/>
    <property type="match status" value="1"/>
</dbReference>
<feature type="transmembrane region" description="Helical" evidence="10">
    <location>
        <begin position="242"/>
        <end position="259"/>
    </location>
</feature>
<dbReference type="GO" id="GO:0006508">
    <property type="term" value="P:proteolysis"/>
    <property type="evidence" value="ECO:0007669"/>
    <property type="project" value="InterPro"/>
</dbReference>
<sequence length="756" mass="81160">MLRATGASVQARLATTRLGERYLRLVDDVAAEAAAWPPPRPLGQGVLQADDGARLGYLETCLLHLCAYHDIGVSRAAILADASGDRLDLDIAGFVARAEDLGLVARPRTVSLERLGSAPLPAVAILKGGRAAILLARIGSGFQVLDPDLGDQPVEIHGAQLAADYDGQLLLVARAPRRNVVGETSDTSSGAHWFWGAIAQNRGLYGQVVLAAFVSNILGLVAAIFSMVVYDRIIPNGAIESLIALTIGVTVALGFDFVIRMLRAAFIDRAGERADRAMGRRIFDQLLNLQMKARKGSTGAMASRLREFESLRDFFTSASLVALVDLPFVLLFLLVIYWVAGPLVLVPLLLMPAVVLSGALLQPFMARLASTMHAEGMTKQGVLVETVAGIEAIKVTGAASLMRERWEESLRHQAAVGLKTRLFGQLAFNIAGSAQQMTQILTIFFGVFLINNNALSMGGLIAAVLLGSRAMAPLGQLAQILARFSHAVTSYRSIDALMEAPTDRITSRAYLSRPKVNGDIQFSGVKFRYADQAEAALDGVTFAIKPGEKVAILGKVGSGKTTIAKLLLGLYEPDEGAVRLDHTDLRQIDPLDLRTNIGTVLQDVWLFSGSVRRNIAIGACRPSDAGILRAAEIAGVHDFIKETPSGYDLILRERGEGLSGGQRQSITIARALVGDPSILVMDEPTSMMDPASEQRLLARLKDHVADKTLIIITHRTSLLALVDRVIVMDRGRVVADGPKSILERSASRSAEPEIMS</sequence>
<gene>
    <name evidence="14" type="ORF">CLG96_18180</name>
</gene>
<dbReference type="InterPro" id="IPR039421">
    <property type="entry name" value="Type_1_exporter"/>
</dbReference>
<keyword evidence="6" id="KW-0378">Hydrolase</keyword>
<feature type="domain" description="Peptidase C39" evidence="13">
    <location>
        <begin position="48"/>
        <end position="172"/>
    </location>
</feature>
<evidence type="ECO:0000313" key="14">
    <source>
        <dbReference type="EMBL" id="PTQ07464.1"/>
    </source>
</evidence>
<keyword evidence="4 10" id="KW-0812">Transmembrane</keyword>
<dbReference type="Proteomes" id="UP000244162">
    <property type="component" value="Unassembled WGS sequence"/>
</dbReference>
<evidence type="ECO:0000256" key="9">
    <source>
        <dbReference type="ARBA" id="ARBA00023136"/>
    </source>
</evidence>
<dbReference type="SUPFAM" id="SSF90123">
    <property type="entry name" value="ABC transporter transmembrane region"/>
    <property type="match status" value="1"/>
</dbReference>
<reference evidence="14 15" key="1">
    <citation type="submission" date="2017-09" db="EMBL/GenBank/DDBJ databases">
        <title>Sphingomonas panjinensis sp.nov., isolated from oil-contaminated soil.</title>
        <authorList>
            <person name="Wang L."/>
            <person name="Chen L."/>
        </authorList>
    </citation>
    <scope>NUCLEOTIDE SEQUENCE [LARGE SCALE GENOMIC DNA]</scope>
    <source>
        <strain evidence="14 15">FW-11</strain>
    </source>
</reference>
<evidence type="ECO:0000259" key="11">
    <source>
        <dbReference type="PROSITE" id="PS50893"/>
    </source>
</evidence>
<dbReference type="InterPro" id="IPR005074">
    <property type="entry name" value="Peptidase_C39"/>
</dbReference>
<keyword evidence="7" id="KW-0067">ATP-binding</keyword>
<feature type="domain" description="ABC transporter" evidence="11">
    <location>
        <begin position="520"/>
        <end position="755"/>
    </location>
</feature>
<evidence type="ECO:0000256" key="1">
    <source>
        <dbReference type="ARBA" id="ARBA00004651"/>
    </source>
</evidence>
<dbReference type="PROSITE" id="PS50990">
    <property type="entry name" value="PEPTIDASE_C39"/>
    <property type="match status" value="1"/>
</dbReference>
<feature type="transmembrane region" description="Helical" evidence="10">
    <location>
        <begin position="208"/>
        <end position="230"/>
    </location>
</feature>
<evidence type="ECO:0000259" key="13">
    <source>
        <dbReference type="PROSITE" id="PS50990"/>
    </source>
</evidence>
<protein>
    <submittedName>
        <fullName evidence="14">Type I secretion system permease/ATPase</fullName>
    </submittedName>
</protein>
<evidence type="ECO:0000259" key="12">
    <source>
        <dbReference type="PROSITE" id="PS50929"/>
    </source>
</evidence>
<dbReference type="InterPro" id="IPR036640">
    <property type="entry name" value="ABC1_TM_sf"/>
</dbReference>
<comment type="caution">
    <text evidence="14">The sequence shown here is derived from an EMBL/GenBank/DDBJ whole genome shotgun (WGS) entry which is preliminary data.</text>
</comment>
<comment type="subcellular location">
    <subcellularLocation>
        <location evidence="1">Cell membrane</location>
        <topology evidence="1">Multi-pass membrane protein</topology>
    </subcellularLocation>
</comment>
<dbReference type="AlphaFoldDB" id="A0A2T5FTT0"/>
<accession>A0A2T5FTT0</accession>
<keyword evidence="8 10" id="KW-1133">Transmembrane helix</keyword>
<dbReference type="InterPro" id="IPR017750">
    <property type="entry name" value="ATPase_T1SS"/>
</dbReference>
<feature type="transmembrane region" description="Helical" evidence="10">
    <location>
        <begin position="344"/>
        <end position="364"/>
    </location>
</feature>
<feature type="transmembrane region" description="Helical" evidence="10">
    <location>
        <begin position="440"/>
        <end position="466"/>
    </location>
</feature>
<dbReference type="SUPFAM" id="SSF52540">
    <property type="entry name" value="P-loop containing nucleoside triphosphate hydrolases"/>
    <property type="match status" value="1"/>
</dbReference>
<dbReference type="InterPro" id="IPR027417">
    <property type="entry name" value="P-loop_NTPase"/>
</dbReference>
<dbReference type="CDD" id="cd03245">
    <property type="entry name" value="ABCC_bacteriocin_exporters"/>
    <property type="match status" value="1"/>
</dbReference>
<dbReference type="Gene3D" id="1.20.1560.10">
    <property type="entry name" value="ABC transporter type 1, transmembrane domain"/>
    <property type="match status" value="1"/>
</dbReference>
<keyword evidence="5" id="KW-0547">Nucleotide-binding</keyword>
<keyword evidence="2" id="KW-0813">Transport</keyword>
<evidence type="ECO:0000256" key="8">
    <source>
        <dbReference type="ARBA" id="ARBA00022989"/>
    </source>
</evidence>
<dbReference type="GO" id="GO:0016887">
    <property type="term" value="F:ATP hydrolysis activity"/>
    <property type="evidence" value="ECO:0007669"/>
    <property type="project" value="InterPro"/>
</dbReference>
<dbReference type="InterPro" id="IPR003439">
    <property type="entry name" value="ABC_transporter-like_ATP-bd"/>
</dbReference>
<proteinExistence type="predicted"/>
<dbReference type="GO" id="GO:0005524">
    <property type="term" value="F:ATP binding"/>
    <property type="evidence" value="ECO:0007669"/>
    <property type="project" value="UniProtKB-KW"/>
</dbReference>
<dbReference type="Gene3D" id="3.90.70.10">
    <property type="entry name" value="Cysteine proteinases"/>
    <property type="match status" value="1"/>
</dbReference>
<dbReference type="Gene3D" id="3.40.50.300">
    <property type="entry name" value="P-loop containing nucleotide triphosphate hydrolases"/>
    <property type="match status" value="1"/>
</dbReference>
<organism evidence="14 15">
    <name type="scientific">Sphingomonas oleivorans</name>
    <dbReference type="NCBI Taxonomy" id="1735121"/>
    <lineage>
        <taxon>Bacteria</taxon>
        <taxon>Pseudomonadati</taxon>
        <taxon>Pseudomonadota</taxon>
        <taxon>Alphaproteobacteria</taxon>
        <taxon>Sphingomonadales</taxon>
        <taxon>Sphingomonadaceae</taxon>
        <taxon>Sphingomonas</taxon>
    </lineage>
</organism>
<keyword evidence="15" id="KW-1185">Reference proteome</keyword>
<dbReference type="OrthoDB" id="9787557at2"/>
<dbReference type="GO" id="GO:0008233">
    <property type="term" value="F:peptidase activity"/>
    <property type="evidence" value="ECO:0007669"/>
    <property type="project" value="InterPro"/>
</dbReference>
<dbReference type="Pfam" id="PF00005">
    <property type="entry name" value="ABC_tran"/>
    <property type="match status" value="1"/>
</dbReference>
<dbReference type="Pfam" id="PF00664">
    <property type="entry name" value="ABC_membrane"/>
    <property type="match status" value="1"/>
</dbReference>
<evidence type="ECO:0000256" key="3">
    <source>
        <dbReference type="ARBA" id="ARBA00022475"/>
    </source>
</evidence>
<dbReference type="GO" id="GO:0015421">
    <property type="term" value="F:ABC-type oligopeptide transporter activity"/>
    <property type="evidence" value="ECO:0007669"/>
    <property type="project" value="TreeGrafter"/>
</dbReference>
<dbReference type="SMART" id="SM00382">
    <property type="entry name" value="AAA"/>
    <property type="match status" value="1"/>
</dbReference>
<dbReference type="InterPro" id="IPR003593">
    <property type="entry name" value="AAA+_ATPase"/>
</dbReference>
<dbReference type="CDD" id="cd18587">
    <property type="entry name" value="ABC_6TM_LapB_like"/>
    <property type="match status" value="1"/>
</dbReference>
<evidence type="ECO:0000313" key="15">
    <source>
        <dbReference type="Proteomes" id="UP000244162"/>
    </source>
</evidence>
<dbReference type="PROSITE" id="PS50929">
    <property type="entry name" value="ABC_TM1F"/>
    <property type="match status" value="1"/>
</dbReference>
<dbReference type="PROSITE" id="PS50893">
    <property type="entry name" value="ABC_TRANSPORTER_2"/>
    <property type="match status" value="1"/>
</dbReference>
<keyword evidence="9 10" id="KW-0472">Membrane</keyword>
<dbReference type="NCBIfam" id="TIGR03375">
    <property type="entry name" value="type_I_sec_LssB"/>
    <property type="match status" value="1"/>
</dbReference>
<evidence type="ECO:0000256" key="2">
    <source>
        <dbReference type="ARBA" id="ARBA00022448"/>
    </source>
</evidence>
<evidence type="ECO:0000256" key="6">
    <source>
        <dbReference type="ARBA" id="ARBA00022801"/>
    </source>
</evidence>
<feature type="transmembrane region" description="Helical" evidence="10">
    <location>
        <begin position="314"/>
        <end position="338"/>
    </location>
</feature>